<evidence type="ECO:0000256" key="3">
    <source>
        <dbReference type="ARBA" id="ARBA00023239"/>
    </source>
</evidence>
<keyword evidence="2" id="KW-0479">Metal-binding</keyword>
<dbReference type="PROSITE" id="PS50991">
    <property type="entry name" value="PYR_CT"/>
    <property type="match status" value="1"/>
</dbReference>
<proteinExistence type="inferred from homology"/>
<evidence type="ECO:0000256" key="1">
    <source>
        <dbReference type="ARBA" id="ARBA00009405"/>
    </source>
</evidence>
<organism evidence="5 6">
    <name type="scientific">Candidatus Dormiibacter inghamiae</name>
    <dbReference type="NCBI Taxonomy" id="3127013"/>
    <lineage>
        <taxon>Bacteria</taxon>
        <taxon>Bacillati</taxon>
        <taxon>Candidatus Dormiibacterota</taxon>
        <taxon>Candidatus Dormibacteria</taxon>
        <taxon>Candidatus Dormibacterales</taxon>
        <taxon>Candidatus Dormibacteraceae</taxon>
        <taxon>Candidatus Dormiibacter</taxon>
    </lineage>
</organism>
<dbReference type="NCBIfam" id="NF004283">
    <property type="entry name" value="PRK05692.1"/>
    <property type="match status" value="1"/>
</dbReference>
<evidence type="ECO:0000259" key="4">
    <source>
        <dbReference type="PROSITE" id="PS50991"/>
    </source>
</evidence>
<dbReference type="Pfam" id="PF00682">
    <property type="entry name" value="HMGL-like"/>
    <property type="match status" value="1"/>
</dbReference>
<dbReference type="GO" id="GO:0046951">
    <property type="term" value="P:ketone body biosynthetic process"/>
    <property type="evidence" value="ECO:0007669"/>
    <property type="project" value="TreeGrafter"/>
</dbReference>
<dbReference type="GO" id="GO:0006552">
    <property type="term" value="P:L-leucine catabolic process"/>
    <property type="evidence" value="ECO:0007669"/>
    <property type="project" value="TreeGrafter"/>
</dbReference>
<accession>A0A934NE43</accession>
<sequence>MKFPSAVTVREVGTRDGFQMERGFIPTADKVQIVDELTAAGIRRIEVTSFVSPRAVPQLADAEEVFARAARRPGVSYEVLVANSQGARRAVAAGAERLLVVIAASDVFNRANVNMTMRQSLKQAQQISEVARGAGVPMIGALAAATACPYTGEVPQERVLWLADQFVELGVSELYVADSMGMGYPKQLQRLTAAVMERFPGLPLIVHLHNTRGMALANVMAAMEVGATTFDASIGGLGGCPFAPGASGNLCTEDLVHMLHGLGIDTGIDLDGLLAASARVERVVGHRLEGAVVHAGKSFQAFPIPPQLLAREGVRTVQDVEGLAFKGRPPNG</sequence>
<dbReference type="EMBL" id="JAEKNQ010000044">
    <property type="protein sequence ID" value="MBJ7603858.1"/>
    <property type="molecule type" value="Genomic_DNA"/>
</dbReference>
<gene>
    <name evidence="5" type="ORF">JF888_11790</name>
</gene>
<dbReference type="PANTHER" id="PTHR42738">
    <property type="entry name" value="HYDROXYMETHYLGLUTARYL-COA LYASE"/>
    <property type="match status" value="1"/>
</dbReference>
<dbReference type="RefSeq" id="WP_338180552.1">
    <property type="nucleotide sequence ID" value="NZ_JAEKNQ010000044.1"/>
</dbReference>
<dbReference type="SUPFAM" id="SSF51569">
    <property type="entry name" value="Aldolase"/>
    <property type="match status" value="1"/>
</dbReference>
<dbReference type="InterPro" id="IPR013785">
    <property type="entry name" value="Aldolase_TIM"/>
</dbReference>
<evidence type="ECO:0000313" key="6">
    <source>
        <dbReference type="Proteomes" id="UP000620075"/>
    </source>
</evidence>
<feature type="domain" description="Pyruvate carboxyltransferase" evidence="4">
    <location>
        <begin position="7"/>
        <end position="274"/>
    </location>
</feature>
<evidence type="ECO:0000313" key="5">
    <source>
        <dbReference type="EMBL" id="MBJ7603858.1"/>
    </source>
</evidence>
<dbReference type="CDD" id="cd07938">
    <property type="entry name" value="DRE_TIM_HMGL"/>
    <property type="match status" value="1"/>
</dbReference>
<dbReference type="InterPro" id="IPR043594">
    <property type="entry name" value="HMGL"/>
</dbReference>
<evidence type="ECO:0000256" key="2">
    <source>
        <dbReference type="ARBA" id="ARBA00022723"/>
    </source>
</evidence>
<dbReference type="FunFam" id="3.20.20.70:FF:000071">
    <property type="entry name" value="Hydroxymethylglutaryl-CoA lyase"/>
    <property type="match status" value="1"/>
</dbReference>
<dbReference type="InterPro" id="IPR000891">
    <property type="entry name" value="PYR_CT"/>
</dbReference>
<dbReference type="GO" id="GO:0046872">
    <property type="term" value="F:metal ion binding"/>
    <property type="evidence" value="ECO:0007669"/>
    <property type="project" value="UniProtKB-KW"/>
</dbReference>
<name>A0A934NE43_9BACT</name>
<dbReference type="AlphaFoldDB" id="A0A934NE43"/>
<dbReference type="Proteomes" id="UP000620075">
    <property type="component" value="Unassembled WGS sequence"/>
</dbReference>
<comment type="similarity">
    <text evidence="1">Belongs to the HMG-CoA lyase family.</text>
</comment>
<dbReference type="Gene3D" id="3.20.20.70">
    <property type="entry name" value="Aldolase class I"/>
    <property type="match status" value="1"/>
</dbReference>
<comment type="caution">
    <text evidence="5">The sequence shown here is derived from an EMBL/GenBank/DDBJ whole genome shotgun (WGS) entry which is preliminary data.</text>
</comment>
<dbReference type="GO" id="GO:0004419">
    <property type="term" value="F:hydroxymethylglutaryl-CoA lyase activity"/>
    <property type="evidence" value="ECO:0007669"/>
    <property type="project" value="TreeGrafter"/>
</dbReference>
<protein>
    <submittedName>
        <fullName evidence="5">Hydroxymethylglutaryl-CoA lyase</fullName>
    </submittedName>
</protein>
<dbReference type="PANTHER" id="PTHR42738:SF7">
    <property type="entry name" value="HYDROXYMETHYLGLUTARYL-COA LYASE"/>
    <property type="match status" value="1"/>
</dbReference>
<reference evidence="5 6" key="1">
    <citation type="submission" date="2020-10" db="EMBL/GenBank/DDBJ databases">
        <title>Ca. Dormibacterota MAGs.</title>
        <authorList>
            <person name="Montgomery K."/>
        </authorList>
    </citation>
    <scope>NUCLEOTIDE SEQUENCE [LARGE SCALE GENOMIC DNA]</scope>
    <source>
        <strain evidence="5">SC8811_S16_3</strain>
    </source>
</reference>
<keyword evidence="3 5" id="KW-0456">Lyase</keyword>